<evidence type="ECO:0000256" key="5">
    <source>
        <dbReference type="ARBA" id="ARBA00022763"/>
    </source>
</evidence>
<protein>
    <recommendedName>
        <fullName evidence="3 9">DNA repair protein RecN</fullName>
    </recommendedName>
    <alternativeName>
        <fullName evidence="8 9">Recombination protein N</fullName>
    </alternativeName>
</protein>
<evidence type="ECO:0000256" key="10">
    <source>
        <dbReference type="SAM" id="Coils"/>
    </source>
</evidence>
<evidence type="ECO:0000313" key="13">
    <source>
        <dbReference type="Proteomes" id="UP000199287"/>
    </source>
</evidence>
<dbReference type="AlphaFoldDB" id="A0A1I3AEX1"/>
<feature type="coiled-coil region" evidence="10">
    <location>
        <begin position="338"/>
        <end position="375"/>
    </location>
</feature>
<organism evidence="12 13">
    <name type="scientific">Tindallia magadiensis</name>
    <dbReference type="NCBI Taxonomy" id="69895"/>
    <lineage>
        <taxon>Bacteria</taxon>
        <taxon>Bacillati</taxon>
        <taxon>Bacillota</taxon>
        <taxon>Clostridia</taxon>
        <taxon>Peptostreptococcales</taxon>
        <taxon>Tindalliaceae</taxon>
        <taxon>Tindallia</taxon>
    </lineage>
</organism>
<dbReference type="STRING" id="69895.SAMN05192551_101167"/>
<keyword evidence="6" id="KW-0067">ATP-binding</keyword>
<dbReference type="FunFam" id="3.40.50.300:FF:000356">
    <property type="entry name" value="DNA repair protein RecN"/>
    <property type="match status" value="1"/>
</dbReference>
<dbReference type="GO" id="GO:0043590">
    <property type="term" value="C:bacterial nucleoid"/>
    <property type="evidence" value="ECO:0007669"/>
    <property type="project" value="TreeGrafter"/>
</dbReference>
<keyword evidence="5 9" id="KW-0227">DNA damage</keyword>
<evidence type="ECO:0000256" key="2">
    <source>
        <dbReference type="ARBA" id="ARBA00009441"/>
    </source>
</evidence>
<keyword evidence="10" id="KW-0175">Coiled coil</keyword>
<evidence type="ECO:0000256" key="7">
    <source>
        <dbReference type="ARBA" id="ARBA00023204"/>
    </source>
</evidence>
<dbReference type="GO" id="GO:0006310">
    <property type="term" value="P:DNA recombination"/>
    <property type="evidence" value="ECO:0007669"/>
    <property type="project" value="InterPro"/>
</dbReference>
<evidence type="ECO:0000256" key="1">
    <source>
        <dbReference type="ARBA" id="ARBA00003618"/>
    </source>
</evidence>
<dbReference type="RefSeq" id="WP_177208712.1">
    <property type="nucleotide sequence ID" value="NZ_FOQA01000001.1"/>
</dbReference>
<dbReference type="Gene3D" id="3.40.50.300">
    <property type="entry name" value="P-loop containing nucleotide triphosphate hydrolases"/>
    <property type="match status" value="2"/>
</dbReference>
<name>A0A1I3AEX1_9FIRM</name>
<evidence type="ECO:0000259" key="11">
    <source>
        <dbReference type="Pfam" id="PF02463"/>
    </source>
</evidence>
<keyword evidence="13" id="KW-1185">Reference proteome</keyword>
<dbReference type="InterPro" id="IPR003395">
    <property type="entry name" value="RecF/RecN/SMC_N"/>
</dbReference>
<evidence type="ECO:0000256" key="9">
    <source>
        <dbReference type="PIRNR" id="PIRNR003128"/>
    </source>
</evidence>
<dbReference type="GO" id="GO:0005524">
    <property type="term" value="F:ATP binding"/>
    <property type="evidence" value="ECO:0007669"/>
    <property type="project" value="UniProtKB-KW"/>
</dbReference>
<sequence length="558" mass="63330">MLIELDIKNFALIDHITLSFDKGFTVLTGETGAGKSIIIDAVALCLGGRGDRGLVKFGSDKARIQAVYDVNHCREVLAIMEEYGIEVDEERQLIVTRDLYSNGKSICRINGQNVTQSILKKIMSRLINIYGQHEHQSLLDQSVHCQILDDYGGEKTKSLLNDFKKHFQRIVSLKRELERLGINDQERARQLDFLRTQIREIDEANLMEAEEENLKKQNELLRNAQQIFKALGLFYDGVYEGGEYPSSLDLLSSNIKELAHISPFSESLEEFSNRAEDIRINLEELCRDIRAYHDQIEFSPDELEKIQQRLETINHMKRKYGQSIEEILTYRDSLIIELDELLNSAERHSKLTEELKQEEETALSLAEKLSKQRNKTAKTLENDMVSILETLNMGKVSFSVSRKRTELSGNGVDEITFLISTNAGEPLKELMKIASGGEMSRIMLAFKTLFAKIDDIPTLIFDEIDAGISGRTAQVVGEKMAYVAKTHQVICITHLPQIAALAKNHYMIEKQLSKNKTKVCVNLLMGTERLYEVGRLLNGSVTEITLEHAKEMLENKGG</sequence>
<dbReference type="InterPro" id="IPR004604">
    <property type="entry name" value="DNA_recomb/repair_RecN"/>
</dbReference>
<dbReference type="Pfam" id="PF02463">
    <property type="entry name" value="SMC_N"/>
    <property type="match status" value="1"/>
</dbReference>
<dbReference type="PIRSF" id="PIRSF003128">
    <property type="entry name" value="RecN"/>
    <property type="match status" value="1"/>
</dbReference>
<feature type="domain" description="RecF/RecN/SMC N-terminal" evidence="11">
    <location>
        <begin position="2"/>
        <end position="511"/>
    </location>
</feature>
<accession>A0A1I3AEX1</accession>
<dbReference type="NCBIfam" id="TIGR00634">
    <property type="entry name" value="recN"/>
    <property type="match status" value="1"/>
</dbReference>
<feature type="coiled-coil region" evidence="10">
    <location>
        <begin position="199"/>
        <end position="227"/>
    </location>
</feature>
<evidence type="ECO:0000256" key="4">
    <source>
        <dbReference type="ARBA" id="ARBA00022741"/>
    </source>
</evidence>
<comment type="similarity">
    <text evidence="2 9">Belongs to the RecN family.</text>
</comment>
<dbReference type="EMBL" id="FOQA01000001">
    <property type="protein sequence ID" value="SFH48525.1"/>
    <property type="molecule type" value="Genomic_DNA"/>
</dbReference>
<evidence type="ECO:0000256" key="3">
    <source>
        <dbReference type="ARBA" id="ARBA00021315"/>
    </source>
</evidence>
<evidence type="ECO:0000313" key="12">
    <source>
        <dbReference type="EMBL" id="SFH48525.1"/>
    </source>
</evidence>
<dbReference type="GO" id="GO:0006281">
    <property type="term" value="P:DNA repair"/>
    <property type="evidence" value="ECO:0007669"/>
    <property type="project" value="UniProtKB-KW"/>
</dbReference>
<dbReference type="SUPFAM" id="SSF52540">
    <property type="entry name" value="P-loop containing nucleoside triphosphate hydrolases"/>
    <property type="match status" value="1"/>
</dbReference>
<feature type="coiled-coil region" evidence="10">
    <location>
        <begin position="268"/>
        <end position="295"/>
    </location>
</feature>
<dbReference type="CDD" id="cd03241">
    <property type="entry name" value="ABC_RecN"/>
    <property type="match status" value="2"/>
</dbReference>
<dbReference type="Proteomes" id="UP000199287">
    <property type="component" value="Unassembled WGS sequence"/>
</dbReference>
<keyword evidence="7 9" id="KW-0234">DNA repair</keyword>
<dbReference type="FunFam" id="3.40.50.300:FF:000319">
    <property type="entry name" value="DNA repair protein RecN"/>
    <property type="match status" value="1"/>
</dbReference>
<dbReference type="PANTHER" id="PTHR11059">
    <property type="entry name" value="DNA REPAIR PROTEIN RECN"/>
    <property type="match status" value="1"/>
</dbReference>
<dbReference type="PANTHER" id="PTHR11059:SF0">
    <property type="entry name" value="DNA REPAIR PROTEIN RECN"/>
    <property type="match status" value="1"/>
</dbReference>
<evidence type="ECO:0000256" key="6">
    <source>
        <dbReference type="ARBA" id="ARBA00022840"/>
    </source>
</evidence>
<dbReference type="GO" id="GO:0009432">
    <property type="term" value="P:SOS response"/>
    <property type="evidence" value="ECO:0007669"/>
    <property type="project" value="TreeGrafter"/>
</dbReference>
<reference evidence="13" key="1">
    <citation type="submission" date="2016-10" db="EMBL/GenBank/DDBJ databases">
        <authorList>
            <person name="Varghese N."/>
            <person name="Submissions S."/>
        </authorList>
    </citation>
    <scope>NUCLEOTIDE SEQUENCE [LARGE SCALE GENOMIC DNA]</scope>
    <source>
        <strain evidence="13">Z-7934</strain>
    </source>
</reference>
<proteinExistence type="inferred from homology"/>
<dbReference type="InterPro" id="IPR027417">
    <property type="entry name" value="P-loop_NTPase"/>
</dbReference>
<evidence type="ECO:0000256" key="8">
    <source>
        <dbReference type="ARBA" id="ARBA00033408"/>
    </source>
</evidence>
<keyword evidence="4" id="KW-0547">Nucleotide-binding</keyword>
<comment type="function">
    <text evidence="1 9">May be involved in recombinational repair of damaged DNA.</text>
</comment>
<gene>
    <name evidence="12" type="ORF">SAMN05192551_101167</name>
</gene>